<dbReference type="Gene3D" id="3.40.50.720">
    <property type="entry name" value="NAD(P)-binding Rossmann-like Domain"/>
    <property type="match status" value="1"/>
</dbReference>
<dbReference type="AlphaFoldDB" id="A0A420Y844"/>
<dbReference type="STRING" id="177199.A0A420Y844"/>
<dbReference type="Pfam" id="PF00106">
    <property type="entry name" value="adh_short"/>
    <property type="match status" value="1"/>
</dbReference>
<reference evidence="3 4" key="1">
    <citation type="submission" date="2018-08" db="EMBL/GenBank/DDBJ databases">
        <title>Draft genome of the lignicolous fungus Coniochaeta pulveracea.</title>
        <authorList>
            <person name="Borstlap C.J."/>
            <person name="De Witt R.N."/>
            <person name="Botha A."/>
            <person name="Volschenk H."/>
        </authorList>
    </citation>
    <scope>NUCLEOTIDE SEQUENCE [LARGE SCALE GENOMIC DNA]</scope>
    <source>
        <strain evidence="3 4">CAB683</strain>
    </source>
</reference>
<gene>
    <name evidence="3" type="ORF">DL546_005487</name>
</gene>
<dbReference type="Proteomes" id="UP000275385">
    <property type="component" value="Unassembled WGS sequence"/>
</dbReference>
<dbReference type="PRINTS" id="PR00080">
    <property type="entry name" value="SDRFAMILY"/>
</dbReference>
<evidence type="ECO:0000313" key="4">
    <source>
        <dbReference type="Proteomes" id="UP000275385"/>
    </source>
</evidence>
<dbReference type="SUPFAM" id="SSF51735">
    <property type="entry name" value="NAD(P)-binding Rossmann-fold domains"/>
    <property type="match status" value="1"/>
</dbReference>
<comment type="similarity">
    <text evidence="1">Belongs to the short-chain dehydrogenases/reductases (SDR) family.</text>
</comment>
<dbReference type="PANTHER" id="PTHR43313">
    <property type="entry name" value="SHORT-CHAIN DEHYDROGENASE/REDUCTASE FAMILY 9C"/>
    <property type="match status" value="1"/>
</dbReference>
<keyword evidence="2" id="KW-0472">Membrane</keyword>
<evidence type="ECO:0000313" key="3">
    <source>
        <dbReference type="EMBL" id="RKU44042.1"/>
    </source>
</evidence>
<dbReference type="GO" id="GO:0016491">
    <property type="term" value="F:oxidoreductase activity"/>
    <property type="evidence" value="ECO:0007669"/>
    <property type="project" value="TreeGrafter"/>
</dbReference>
<keyword evidence="4" id="KW-1185">Reference proteome</keyword>
<dbReference type="GO" id="GO:0008202">
    <property type="term" value="P:steroid metabolic process"/>
    <property type="evidence" value="ECO:0007669"/>
    <property type="project" value="TreeGrafter"/>
</dbReference>
<keyword evidence="2" id="KW-0812">Transmembrane</keyword>
<organism evidence="3 4">
    <name type="scientific">Coniochaeta pulveracea</name>
    <dbReference type="NCBI Taxonomy" id="177199"/>
    <lineage>
        <taxon>Eukaryota</taxon>
        <taxon>Fungi</taxon>
        <taxon>Dikarya</taxon>
        <taxon>Ascomycota</taxon>
        <taxon>Pezizomycotina</taxon>
        <taxon>Sordariomycetes</taxon>
        <taxon>Sordariomycetidae</taxon>
        <taxon>Coniochaetales</taxon>
        <taxon>Coniochaetaceae</taxon>
        <taxon>Coniochaeta</taxon>
    </lineage>
</organism>
<keyword evidence="2" id="KW-1133">Transmembrane helix</keyword>
<protein>
    <submittedName>
        <fullName evidence="3">Uncharacterized protein</fullName>
    </submittedName>
</protein>
<comment type="caution">
    <text evidence="3">The sequence shown here is derived from an EMBL/GenBank/DDBJ whole genome shotgun (WGS) entry which is preliminary data.</text>
</comment>
<sequence>MPSGPLLAFSGLMTVLNRGLAWVDFAVHYASGYFFYWFLRGMKPQTHTRPRNLPDGRMYSPSVVITGASQGIGLSTALSLADKGYNVFATVKDENEAKRAKEAVDDAFAGKPTRVGAVHVTIMDVLSKESISQCVNYVEAVLQDTPDKPLVAVVNNAGFCMIAPFELSPDEDIKRAFDLDLFAYFAVIRAFLPIIKRNKGRIINIGSFGGYANVPMWAVYCALKGAIENFGRVLRFEMMPFGVGVTTIRPGFTRTWGIGPKITHSWAKYYDNIPQAAGVDSLGNTIMACTSAGEAEEKVYRPIMDKWHTFTVAGVEGIAQPSEAVAETVHDALTDKFLQPYYTIGYDANLGQMARDLAPESWWEYGVAKSYGCL</sequence>
<proteinExistence type="inferred from homology"/>
<dbReference type="InterPro" id="IPR002347">
    <property type="entry name" value="SDR_fam"/>
</dbReference>
<dbReference type="PRINTS" id="PR00081">
    <property type="entry name" value="GDHRDH"/>
</dbReference>
<accession>A0A420Y844</accession>
<dbReference type="InterPro" id="IPR036291">
    <property type="entry name" value="NAD(P)-bd_dom_sf"/>
</dbReference>
<dbReference type="EMBL" id="QVQW01000035">
    <property type="protein sequence ID" value="RKU44042.1"/>
    <property type="molecule type" value="Genomic_DNA"/>
</dbReference>
<evidence type="ECO:0000256" key="2">
    <source>
        <dbReference type="SAM" id="Phobius"/>
    </source>
</evidence>
<dbReference type="PANTHER" id="PTHR43313:SF1">
    <property type="entry name" value="3BETA-HYDROXYSTEROID DEHYDROGENASE DHS-16"/>
    <property type="match status" value="1"/>
</dbReference>
<evidence type="ECO:0000256" key="1">
    <source>
        <dbReference type="RuleBase" id="RU000363"/>
    </source>
</evidence>
<feature type="transmembrane region" description="Helical" evidence="2">
    <location>
        <begin position="20"/>
        <end position="39"/>
    </location>
</feature>
<dbReference type="OrthoDB" id="2102561at2759"/>
<name>A0A420Y844_9PEZI</name>